<dbReference type="PROSITE" id="PS50801">
    <property type="entry name" value="STAS"/>
    <property type="match status" value="1"/>
</dbReference>
<dbReference type="InterPro" id="IPR001902">
    <property type="entry name" value="SLC26A/SulP_fam"/>
</dbReference>
<keyword evidence="3 6" id="KW-1133">Transmembrane helix</keyword>
<name>A0A2T6ZAT3_TUBBO</name>
<evidence type="ECO:0000256" key="2">
    <source>
        <dbReference type="ARBA" id="ARBA00022692"/>
    </source>
</evidence>
<dbReference type="EMBL" id="NESQ01000496">
    <property type="protein sequence ID" value="PUU72607.1"/>
    <property type="molecule type" value="Genomic_DNA"/>
</dbReference>
<dbReference type="GO" id="GO:0055085">
    <property type="term" value="P:transmembrane transport"/>
    <property type="evidence" value="ECO:0007669"/>
    <property type="project" value="InterPro"/>
</dbReference>
<evidence type="ECO:0000256" key="3">
    <source>
        <dbReference type="ARBA" id="ARBA00022989"/>
    </source>
</evidence>
<comment type="subcellular location">
    <subcellularLocation>
        <location evidence="1">Membrane</location>
        <topology evidence="1">Multi-pass membrane protein</topology>
    </subcellularLocation>
</comment>
<feature type="transmembrane region" description="Helical" evidence="6">
    <location>
        <begin position="251"/>
        <end position="270"/>
    </location>
</feature>
<feature type="transmembrane region" description="Helical" evidence="6">
    <location>
        <begin position="66"/>
        <end position="84"/>
    </location>
</feature>
<organism evidence="8 9">
    <name type="scientific">Tuber borchii</name>
    <name type="common">White truffle</name>
    <dbReference type="NCBI Taxonomy" id="42251"/>
    <lineage>
        <taxon>Eukaryota</taxon>
        <taxon>Fungi</taxon>
        <taxon>Dikarya</taxon>
        <taxon>Ascomycota</taxon>
        <taxon>Pezizomycotina</taxon>
        <taxon>Pezizomycetes</taxon>
        <taxon>Pezizales</taxon>
        <taxon>Tuberaceae</taxon>
        <taxon>Tuber</taxon>
    </lineage>
</organism>
<dbReference type="CDD" id="cd07042">
    <property type="entry name" value="STAS_SulP_like_sulfate_transporter"/>
    <property type="match status" value="1"/>
</dbReference>
<evidence type="ECO:0000313" key="9">
    <source>
        <dbReference type="Proteomes" id="UP000244722"/>
    </source>
</evidence>
<dbReference type="STRING" id="42251.A0A2T6ZAT3"/>
<feature type="transmembrane region" description="Helical" evidence="6">
    <location>
        <begin position="451"/>
        <end position="471"/>
    </location>
</feature>
<gene>
    <name evidence="8" type="ORF">B9Z19DRAFT_1096911</name>
</gene>
<dbReference type="InterPro" id="IPR036513">
    <property type="entry name" value="STAS_dom_sf"/>
</dbReference>
<feature type="transmembrane region" description="Helical" evidence="6">
    <location>
        <begin position="206"/>
        <end position="230"/>
    </location>
</feature>
<feature type="transmembrane region" description="Helical" evidence="6">
    <location>
        <begin position="90"/>
        <end position="108"/>
    </location>
</feature>
<sequence>MSAPLSTRIGHGLAWFLRIDLNPGHRAKEAPIPRVVEGYDGGGLGTTYIEHEPTVMEWFQQYEPSVPGFVSYLLSLIPFISWIGRYNLKWLYGDLVAGITVGCVVIPQGMAYAKLALLPVEFGLYSSFVGVMIYWFFATSKDITIGPVAVMSTLVGNIVSKAPKHSKTFPYTKEDIASLLALVCGGIVTTMGLLRLGFIVEYIPLTAIAAFMTGSAISIATGQVGSLLGLSGFNTRDPTYRVIINILKHLHTAKLDAAMGLTALFLLYLIRWITGTFLPKRYPSHKKTWFFISTLRTVFTILLYTLISWLVNRGRSPKKVLFKILGTVPSGFKHMGVPKAKAKIFNVFVDDLPAAVIVLLIEHIAISKSFGRINNYQINPSQELIAIGVTNIFGPFFGAYPATGSFSRTAIKSKAGVRTPFAGVITGIVVLLAIYLLTSVFYYIPNSMYKFWCISPLEVVIFFAGVIVTVFTSIENGIYVTIALSAGVMLFRIAKAKGRLLGKVQVRSVTGHSLYSVDDRSDRGSEVALHNAPAELVKGSASKKTLGRSLDDSSARNVYLPLNLADGSNPSLRVVSPYPGIFIYRFSEGFVYANASHYTENLVQHIFSATRPNTSTTIIDAGDRAWNDPPPKSSAAGADTRPVLRAVILDFASVNMVDITSVQNLIDVRTQLDRYVAPDTVEWHFASIGSRWTKRALTAAGFGFPSDIEGDYDSKKKAGWTPVFSVASVEETVVVDESLGEKKGFDEEGRRPLNGSRSSEEEDNGVGRIGTAGAGKRRVPVVVGGINRPFFHVDIDGALRSAIASIEGR</sequence>
<comment type="caution">
    <text evidence="8">The sequence shown here is derived from an EMBL/GenBank/DDBJ whole genome shotgun (WGS) entry which is preliminary data.</text>
</comment>
<keyword evidence="4 6" id="KW-0472">Membrane</keyword>
<feature type="transmembrane region" description="Helical" evidence="6">
    <location>
        <begin position="290"/>
        <end position="311"/>
    </location>
</feature>
<reference evidence="8 9" key="1">
    <citation type="submission" date="2017-04" db="EMBL/GenBank/DDBJ databases">
        <title>Draft genome sequence of Tuber borchii Vittad., a whitish edible truffle.</title>
        <authorList>
            <consortium name="DOE Joint Genome Institute"/>
            <person name="Murat C."/>
            <person name="Kuo A."/>
            <person name="Barry K.W."/>
            <person name="Clum A."/>
            <person name="Dockter R.B."/>
            <person name="Fauchery L."/>
            <person name="Iotti M."/>
            <person name="Kohler A."/>
            <person name="Labutti K."/>
            <person name="Lindquist E.A."/>
            <person name="Lipzen A."/>
            <person name="Ohm R.A."/>
            <person name="Wang M."/>
            <person name="Grigoriev I.V."/>
            <person name="Zambonelli A."/>
            <person name="Martin F.M."/>
        </authorList>
    </citation>
    <scope>NUCLEOTIDE SEQUENCE [LARGE SCALE GENOMIC DNA]</scope>
    <source>
        <strain evidence="8 9">Tbo3840</strain>
    </source>
</reference>
<feature type="transmembrane region" description="Helical" evidence="6">
    <location>
        <begin position="422"/>
        <end position="444"/>
    </location>
</feature>
<evidence type="ECO:0000256" key="4">
    <source>
        <dbReference type="ARBA" id="ARBA00023136"/>
    </source>
</evidence>
<feature type="transmembrane region" description="Helical" evidence="6">
    <location>
        <begin position="384"/>
        <end position="402"/>
    </location>
</feature>
<dbReference type="PANTHER" id="PTHR11814">
    <property type="entry name" value="SULFATE TRANSPORTER"/>
    <property type="match status" value="1"/>
</dbReference>
<dbReference type="AlphaFoldDB" id="A0A2T6ZAT3"/>
<dbReference type="Proteomes" id="UP000244722">
    <property type="component" value="Unassembled WGS sequence"/>
</dbReference>
<dbReference type="FunFam" id="3.30.750.24:FF:000024">
    <property type="entry name" value="Sulfate permease 2"/>
    <property type="match status" value="1"/>
</dbReference>
<feature type="transmembrane region" description="Helical" evidence="6">
    <location>
        <begin position="477"/>
        <end position="494"/>
    </location>
</feature>
<dbReference type="Pfam" id="PF00916">
    <property type="entry name" value="Sulfate_transp"/>
    <property type="match status" value="1"/>
</dbReference>
<dbReference type="OrthoDB" id="288203at2759"/>
<keyword evidence="2 6" id="KW-0812">Transmembrane</keyword>
<evidence type="ECO:0000256" key="5">
    <source>
        <dbReference type="SAM" id="MobiDB-lite"/>
    </source>
</evidence>
<dbReference type="InterPro" id="IPR011547">
    <property type="entry name" value="SLC26A/SulP_dom"/>
</dbReference>
<accession>A0A2T6ZAT3</accession>
<evidence type="ECO:0000256" key="6">
    <source>
        <dbReference type="SAM" id="Phobius"/>
    </source>
</evidence>
<dbReference type="GO" id="GO:0016020">
    <property type="term" value="C:membrane"/>
    <property type="evidence" value="ECO:0007669"/>
    <property type="project" value="UniProtKB-SubCell"/>
</dbReference>
<dbReference type="NCBIfam" id="TIGR00815">
    <property type="entry name" value="sulP"/>
    <property type="match status" value="1"/>
</dbReference>
<evidence type="ECO:0000256" key="1">
    <source>
        <dbReference type="ARBA" id="ARBA00004141"/>
    </source>
</evidence>
<dbReference type="InterPro" id="IPR002645">
    <property type="entry name" value="STAS_dom"/>
</dbReference>
<protein>
    <submittedName>
        <fullName evidence="8">Sulfate transporter family-domain-containing protein</fullName>
    </submittedName>
</protein>
<feature type="transmembrane region" description="Helical" evidence="6">
    <location>
        <begin position="115"/>
        <end position="137"/>
    </location>
</feature>
<feature type="transmembrane region" description="Helical" evidence="6">
    <location>
        <begin position="179"/>
        <end position="200"/>
    </location>
</feature>
<feature type="domain" description="STAS" evidence="7">
    <location>
        <begin position="571"/>
        <end position="702"/>
    </location>
</feature>
<dbReference type="Gene3D" id="3.30.750.24">
    <property type="entry name" value="STAS domain"/>
    <property type="match status" value="1"/>
</dbReference>
<feature type="compositionally biased region" description="Basic and acidic residues" evidence="5">
    <location>
        <begin position="740"/>
        <end position="751"/>
    </location>
</feature>
<evidence type="ECO:0000259" key="7">
    <source>
        <dbReference type="PROSITE" id="PS50801"/>
    </source>
</evidence>
<keyword evidence="9" id="KW-1185">Reference proteome</keyword>
<evidence type="ECO:0000313" key="8">
    <source>
        <dbReference type="EMBL" id="PUU72607.1"/>
    </source>
</evidence>
<feature type="region of interest" description="Disordered" evidence="5">
    <location>
        <begin position="740"/>
        <end position="772"/>
    </location>
</feature>
<proteinExistence type="predicted"/>